<organism evidence="1 2">
    <name type="scientific">Rhodococcus sacchari</name>
    <dbReference type="NCBI Taxonomy" id="2962047"/>
    <lineage>
        <taxon>Bacteria</taxon>
        <taxon>Bacillati</taxon>
        <taxon>Actinomycetota</taxon>
        <taxon>Actinomycetes</taxon>
        <taxon>Mycobacteriales</taxon>
        <taxon>Nocardiaceae</taxon>
        <taxon>Rhodococcus</taxon>
    </lineage>
</organism>
<name>A0ACD4DK00_9NOCA</name>
<proteinExistence type="predicted"/>
<evidence type="ECO:0000313" key="2">
    <source>
        <dbReference type="Proteomes" id="UP001156484"/>
    </source>
</evidence>
<protein>
    <submittedName>
        <fullName evidence="1">Thioesterase family protein</fullName>
    </submittedName>
</protein>
<keyword evidence="2" id="KW-1185">Reference proteome</keyword>
<reference evidence="1" key="1">
    <citation type="submission" date="2022-10" db="EMBL/GenBank/DDBJ databases">
        <title>Rhodococcus ferula Z13 complete genome.</title>
        <authorList>
            <person name="Long X."/>
            <person name="Zang M."/>
        </authorList>
    </citation>
    <scope>NUCLEOTIDE SEQUENCE</scope>
    <source>
        <strain evidence="1">Z13</strain>
    </source>
</reference>
<dbReference type="EMBL" id="CP107551">
    <property type="protein sequence ID" value="UYP20400.1"/>
    <property type="molecule type" value="Genomic_DNA"/>
</dbReference>
<sequence>MSDTTVTTHVFDAAVDLFPVVDDRTEGHTHPAYANMVGPFGGITAATLLRAVERHPDVLGTPISLTVNFAGPISDGPFDIAVRPVRTNRSTQHWSIELAQNGEVTTTATAVFGLHRPTWSSTEVQRPDAPAPADLHRSYLPEFIAWAGNYEMRFVEGDVPTEQSGEHTDSTSTLWVRDDPARPLDHASLTAMCDVFYPRAFLRLGRMLPAGTVSMTIYYHADPDVLAAQADRPVLATARAHRFGNGFFDQTGYLWGEGDELFATTHQVVYFKP</sequence>
<evidence type="ECO:0000313" key="1">
    <source>
        <dbReference type="EMBL" id="UYP20400.1"/>
    </source>
</evidence>
<gene>
    <name evidence="1" type="ORF">OED52_07720</name>
</gene>
<dbReference type="Proteomes" id="UP001156484">
    <property type="component" value="Chromosome"/>
</dbReference>
<accession>A0ACD4DK00</accession>